<feature type="compositionally biased region" description="Polar residues" evidence="1">
    <location>
        <begin position="183"/>
        <end position="198"/>
    </location>
</feature>
<feature type="region of interest" description="Disordered" evidence="1">
    <location>
        <begin position="37"/>
        <end position="304"/>
    </location>
</feature>
<evidence type="ECO:0000256" key="1">
    <source>
        <dbReference type="SAM" id="MobiDB-lite"/>
    </source>
</evidence>
<feature type="compositionally biased region" description="Basic and acidic residues" evidence="1">
    <location>
        <begin position="272"/>
        <end position="288"/>
    </location>
</feature>
<reference evidence="3" key="2">
    <citation type="submission" date="2023-05" db="EMBL/GenBank/DDBJ databases">
        <authorList>
            <person name="Schelkunov M.I."/>
        </authorList>
    </citation>
    <scope>NUCLEOTIDE SEQUENCE</scope>
    <source>
        <strain evidence="3">Hsosn_3</strain>
        <tissue evidence="3">Leaf</tissue>
    </source>
</reference>
<organism evidence="3 4">
    <name type="scientific">Heracleum sosnowskyi</name>
    <dbReference type="NCBI Taxonomy" id="360622"/>
    <lineage>
        <taxon>Eukaryota</taxon>
        <taxon>Viridiplantae</taxon>
        <taxon>Streptophyta</taxon>
        <taxon>Embryophyta</taxon>
        <taxon>Tracheophyta</taxon>
        <taxon>Spermatophyta</taxon>
        <taxon>Magnoliopsida</taxon>
        <taxon>eudicotyledons</taxon>
        <taxon>Gunneridae</taxon>
        <taxon>Pentapetalae</taxon>
        <taxon>asterids</taxon>
        <taxon>campanulids</taxon>
        <taxon>Apiales</taxon>
        <taxon>Apiaceae</taxon>
        <taxon>Apioideae</taxon>
        <taxon>apioid superclade</taxon>
        <taxon>Tordylieae</taxon>
        <taxon>Tordyliinae</taxon>
        <taxon>Heracleum</taxon>
    </lineage>
</organism>
<dbReference type="PANTHER" id="PTHR46325">
    <property type="entry name" value="CRIB DOMAIN-CONTAINING PROTEIN RIC8"/>
    <property type="match status" value="1"/>
</dbReference>
<name>A0AAD8M127_9APIA</name>
<dbReference type="Gene3D" id="3.90.810.10">
    <property type="entry name" value="CRIB domain"/>
    <property type="match status" value="1"/>
</dbReference>
<accession>A0AAD8M127</accession>
<dbReference type="Pfam" id="PF00786">
    <property type="entry name" value="PBD"/>
    <property type="match status" value="1"/>
</dbReference>
<dbReference type="AlphaFoldDB" id="A0AAD8M127"/>
<feature type="compositionally biased region" description="Basic and acidic residues" evidence="1">
    <location>
        <begin position="231"/>
        <end position="241"/>
    </location>
</feature>
<dbReference type="SMART" id="SM00285">
    <property type="entry name" value="PBD"/>
    <property type="match status" value="1"/>
</dbReference>
<feature type="domain" description="CRIB" evidence="2">
    <location>
        <begin position="24"/>
        <end position="37"/>
    </location>
</feature>
<dbReference type="InterPro" id="IPR036936">
    <property type="entry name" value="CRIB_dom_sf"/>
</dbReference>
<dbReference type="CDD" id="cd00132">
    <property type="entry name" value="CRIB"/>
    <property type="match status" value="1"/>
</dbReference>
<dbReference type="PANTHER" id="PTHR46325:SF39">
    <property type="entry name" value="CRIB DOMAIN-CONTAINING PROTEIN RIC8"/>
    <property type="match status" value="1"/>
</dbReference>
<protein>
    <submittedName>
        <fullName evidence="3">CRIB domain-containing protein</fullName>
    </submittedName>
</protein>
<reference evidence="3" key="1">
    <citation type="submission" date="2023-02" db="EMBL/GenBank/DDBJ databases">
        <title>Genome of toxic invasive species Heracleum sosnowskyi carries increased number of genes despite the absence of recent whole-genome duplications.</title>
        <authorList>
            <person name="Schelkunov M."/>
            <person name="Shtratnikova V."/>
            <person name="Makarenko M."/>
            <person name="Klepikova A."/>
            <person name="Omelchenko D."/>
            <person name="Novikova G."/>
            <person name="Obukhova E."/>
            <person name="Bogdanov V."/>
            <person name="Penin A."/>
            <person name="Logacheva M."/>
        </authorList>
    </citation>
    <scope>NUCLEOTIDE SEQUENCE</scope>
    <source>
        <strain evidence="3">Hsosn_3</strain>
        <tissue evidence="3">Leaf</tissue>
    </source>
</reference>
<dbReference type="EMBL" id="JAUIZM010000011">
    <property type="protein sequence ID" value="KAK1355789.1"/>
    <property type="molecule type" value="Genomic_DNA"/>
</dbReference>
<feature type="compositionally biased region" description="Basic and acidic residues" evidence="1">
    <location>
        <begin position="165"/>
        <end position="181"/>
    </location>
</feature>
<dbReference type="Proteomes" id="UP001237642">
    <property type="component" value="Unassembled WGS sequence"/>
</dbReference>
<evidence type="ECO:0000313" key="3">
    <source>
        <dbReference type="EMBL" id="KAK1355789.1"/>
    </source>
</evidence>
<dbReference type="InterPro" id="IPR000095">
    <property type="entry name" value="CRIB_dom"/>
</dbReference>
<proteinExistence type="predicted"/>
<dbReference type="PROSITE" id="PS50108">
    <property type="entry name" value="CRIB"/>
    <property type="match status" value="1"/>
</dbReference>
<gene>
    <name evidence="3" type="ORF">POM88_049045</name>
</gene>
<feature type="compositionally biased region" description="Low complexity" evidence="1">
    <location>
        <begin position="107"/>
        <end position="116"/>
    </location>
</feature>
<keyword evidence="4" id="KW-1185">Reference proteome</keyword>
<sequence length="304" mass="33472">MKGLLKGLKQFSQKFDDKEEEMQIGLPTDVKHVAHIGWDGPSVESPSWLKEYKGGGVAQSAPLGFSGLPVEDTEKQWVSQDSARKKNIRSSDRDIPELPKSSRRPSADSPASIPSPNRDPTKSRTRRHSGKESDGSGGVSRRSKELSNDPNQVDIPKKTRRKKPKDSAQRSSKSKDKDKELSNNGESQDSLPPTSFSDPFSEPGLDNIDSMTRPPGNEVLPASKLKPFVPEGRRHSGKESDGSGGVSRRSKELSNDPNQVDIPKKTRRKKSKDSAHRSSKSKDKDKELSNNGESQDSIPPMKVQ</sequence>
<comment type="caution">
    <text evidence="3">The sequence shown here is derived from an EMBL/GenBank/DDBJ whole genome shotgun (WGS) entry which is preliminary data.</text>
</comment>
<evidence type="ECO:0000313" key="4">
    <source>
        <dbReference type="Proteomes" id="UP001237642"/>
    </source>
</evidence>
<evidence type="ECO:0000259" key="2">
    <source>
        <dbReference type="PROSITE" id="PS50108"/>
    </source>
</evidence>